<evidence type="ECO:0000313" key="7">
    <source>
        <dbReference type="Proteomes" id="UP000322025"/>
    </source>
</evidence>
<evidence type="ECO:0000256" key="3">
    <source>
        <dbReference type="ARBA" id="ARBA00023163"/>
    </source>
</evidence>
<dbReference type="InterPro" id="IPR050109">
    <property type="entry name" value="HTH-type_TetR-like_transc_reg"/>
</dbReference>
<reference evidence="6" key="1">
    <citation type="submission" date="2019-07" db="EMBL/GenBank/DDBJ databases">
        <authorList>
            <person name="Wongkuna S."/>
            <person name="Scaria J."/>
        </authorList>
    </citation>
    <scope>NUCLEOTIDE SEQUENCE [LARGE SCALE GENOMIC DNA]</scope>
    <source>
        <strain evidence="6">SW178</strain>
    </source>
</reference>
<dbReference type="OrthoDB" id="9785164at2"/>
<evidence type="ECO:0000259" key="5">
    <source>
        <dbReference type="PROSITE" id="PS50977"/>
    </source>
</evidence>
<keyword evidence="3" id="KW-0804">Transcription</keyword>
<accession>A0A5M9I467</accession>
<comment type="caution">
    <text evidence="6">The sequence shown here is derived from an EMBL/GenBank/DDBJ whole genome shotgun (WGS) entry which is preliminary data.</text>
</comment>
<dbReference type="PRINTS" id="PR00455">
    <property type="entry name" value="HTHTETR"/>
</dbReference>
<dbReference type="EMBL" id="VMSO01000003">
    <property type="protein sequence ID" value="KAA8502325.1"/>
    <property type="molecule type" value="Genomic_DNA"/>
</dbReference>
<dbReference type="Pfam" id="PF00440">
    <property type="entry name" value="TetR_N"/>
    <property type="match status" value="1"/>
</dbReference>
<feature type="domain" description="HTH tetR-type" evidence="5">
    <location>
        <begin position="12"/>
        <end position="72"/>
    </location>
</feature>
<evidence type="ECO:0000256" key="2">
    <source>
        <dbReference type="ARBA" id="ARBA00023125"/>
    </source>
</evidence>
<dbReference type="PROSITE" id="PS50977">
    <property type="entry name" value="HTH_TETR_2"/>
    <property type="match status" value="1"/>
</dbReference>
<evidence type="ECO:0000313" key="6">
    <source>
        <dbReference type="EMBL" id="KAA8502325.1"/>
    </source>
</evidence>
<protein>
    <submittedName>
        <fullName evidence="6">TetR/AcrR family transcriptional regulator</fullName>
    </submittedName>
</protein>
<dbReference type="InterPro" id="IPR009057">
    <property type="entry name" value="Homeodomain-like_sf"/>
</dbReference>
<dbReference type="Gene3D" id="1.10.357.10">
    <property type="entry name" value="Tetracycline Repressor, domain 2"/>
    <property type="match status" value="1"/>
</dbReference>
<keyword evidence="2 4" id="KW-0238">DNA-binding</keyword>
<dbReference type="PANTHER" id="PTHR30055">
    <property type="entry name" value="HTH-TYPE TRANSCRIPTIONAL REGULATOR RUTR"/>
    <property type="match status" value="1"/>
</dbReference>
<gene>
    <name evidence="6" type="ORF">FNY66_04155</name>
</gene>
<dbReference type="GO" id="GO:0003700">
    <property type="term" value="F:DNA-binding transcription factor activity"/>
    <property type="evidence" value="ECO:0007669"/>
    <property type="project" value="TreeGrafter"/>
</dbReference>
<keyword evidence="7" id="KW-1185">Reference proteome</keyword>
<evidence type="ECO:0000256" key="1">
    <source>
        <dbReference type="ARBA" id="ARBA00023015"/>
    </source>
</evidence>
<keyword evidence="1" id="KW-0805">Transcription regulation</keyword>
<dbReference type="RefSeq" id="WP_087150361.1">
    <property type="nucleotide sequence ID" value="NZ_VMSO01000003.1"/>
</dbReference>
<dbReference type="SUPFAM" id="SSF46689">
    <property type="entry name" value="Homeodomain-like"/>
    <property type="match status" value="1"/>
</dbReference>
<dbReference type="PANTHER" id="PTHR30055:SF234">
    <property type="entry name" value="HTH-TYPE TRANSCRIPTIONAL REGULATOR BETI"/>
    <property type="match status" value="1"/>
</dbReference>
<dbReference type="InterPro" id="IPR001647">
    <property type="entry name" value="HTH_TetR"/>
</dbReference>
<sequence>MKESAARMRRTQYRAQKILEAAMVLFCEKGIEETSIDEIAERAGVGSATIYRYYETKAQLAIRSGIEYWKKIAGQYLNVTEIKRYSDMSGREQLECIMDALIVIFERETGFLKYLQEFEVFVRRYEIDIERLAEYEECIMSLKPRVTDALEKGLADGTLDFEWSPNEVCYSLAHTAFGVMKRFAWNGSMLELDSQVELILQVKIAIKLLIRGLAA</sequence>
<dbReference type="AlphaFoldDB" id="A0A5M9I467"/>
<feature type="DNA-binding region" description="H-T-H motif" evidence="4">
    <location>
        <begin position="35"/>
        <end position="54"/>
    </location>
</feature>
<name>A0A5M9I467_9FIRM</name>
<organism evidence="6 7">
    <name type="scientific">Mediterraneibacter catenae</name>
    <dbReference type="NCBI Taxonomy" id="2594882"/>
    <lineage>
        <taxon>Bacteria</taxon>
        <taxon>Bacillati</taxon>
        <taxon>Bacillota</taxon>
        <taxon>Clostridia</taxon>
        <taxon>Lachnospirales</taxon>
        <taxon>Lachnospiraceae</taxon>
        <taxon>Mediterraneibacter</taxon>
    </lineage>
</organism>
<proteinExistence type="predicted"/>
<dbReference type="Proteomes" id="UP000322025">
    <property type="component" value="Unassembled WGS sequence"/>
</dbReference>
<evidence type="ECO:0000256" key="4">
    <source>
        <dbReference type="PROSITE-ProRule" id="PRU00335"/>
    </source>
</evidence>
<dbReference type="GO" id="GO:0000976">
    <property type="term" value="F:transcription cis-regulatory region binding"/>
    <property type="evidence" value="ECO:0007669"/>
    <property type="project" value="TreeGrafter"/>
</dbReference>